<evidence type="ECO:0000313" key="2">
    <source>
        <dbReference type="Proteomes" id="UP000198862"/>
    </source>
</evidence>
<evidence type="ECO:0000313" key="1">
    <source>
        <dbReference type="EMBL" id="SFC82771.1"/>
    </source>
</evidence>
<proteinExistence type="predicted"/>
<dbReference type="STRING" id="1123010.SAMN02745724_02650"/>
<gene>
    <name evidence="1" type="ORF">SAMN02745724_02650</name>
</gene>
<dbReference type="RefSeq" id="WP_091984588.1">
    <property type="nucleotide sequence ID" value="NZ_FOLO01000019.1"/>
</dbReference>
<dbReference type="OrthoDB" id="6265985at2"/>
<sequence length="119" mass="12990">MSEKSERVLKKQYKLLKKAIKTELKKSLKSSNCASNKLMALSQLDIEVLAKEVVTQALGSSEAAAKTQAIYTIEPKPSSMSFALKPCKKSPCKQCPALSGGLCQCAIKQHYKKQLISVS</sequence>
<keyword evidence="2" id="KW-1185">Reference proteome</keyword>
<protein>
    <submittedName>
        <fullName evidence="1">Uncharacterized protein</fullName>
    </submittedName>
</protein>
<reference evidence="1 2" key="1">
    <citation type="submission" date="2016-10" db="EMBL/GenBank/DDBJ databases">
        <authorList>
            <person name="de Groot N.N."/>
        </authorList>
    </citation>
    <scope>NUCLEOTIDE SEQUENCE [LARGE SCALE GENOMIC DNA]</scope>
    <source>
        <strain evidence="1 2">DSM 6059</strain>
    </source>
</reference>
<dbReference type="EMBL" id="FOLO01000019">
    <property type="protein sequence ID" value="SFC82771.1"/>
    <property type="molecule type" value="Genomic_DNA"/>
</dbReference>
<name>A0A1I1MBJ9_9GAMM</name>
<organism evidence="1 2">
    <name type="scientific">Pseudoalteromonas denitrificans DSM 6059</name>
    <dbReference type="NCBI Taxonomy" id="1123010"/>
    <lineage>
        <taxon>Bacteria</taxon>
        <taxon>Pseudomonadati</taxon>
        <taxon>Pseudomonadota</taxon>
        <taxon>Gammaproteobacteria</taxon>
        <taxon>Alteromonadales</taxon>
        <taxon>Pseudoalteromonadaceae</taxon>
        <taxon>Pseudoalteromonas</taxon>
    </lineage>
</organism>
<dbReference type="AlphaFoldDB" id="A0A1I1MBJ9"/>
<accession>A0A1I1MBJ9</accession>
<dbReference type="Proteomes" id="UP000198862">
    <property type="component" value="Unassembled WGS sequence"/>
</dbReference>